<evidence type="ECO:0000256" key="1">
    <source>
        <dbReference type="SAM" id="MobiDB-lite"/>
    </source>
</evidence>
<keyword evidence="2" id="KW-1185">Reference proteome</keyword>
<reference evidence="2" key="1">
    <citation type="journal article" date="1997" name="Nucleic Acids Res.">
        <title>tRNAscan-SE: a program for improved detection of transfer RNA genes in genomic sequence.</title>
        <authorList>
            <person name="Lowe T.M."/>
            <person name="Eddy S.R."/>
        </authorList>
    </citation>
    <scope>NUCLEOTIDE SEQUENCE [LARGE SCALE GENOMIC DNA]</scope>
</reference>
<dbReference type="Proteomes" id="UP000694904">
    <property type="component" value="Chromosome 2"/>
</dbReference>
<gene>
    <name evidence="3" type="primary">LOC108609342</name>
</gene>
<dbReference type="GeneID" id="108609342"/>
<reference evidence="2" key="2">
    <citation type="journal article" date="2016" name="G3 (Bethesda)">
        <title>Genome Evolution in Three Species of Cactophilic Drosophila.</title>
        <authorList>
            <person name="Sanchez-Flores A."/>
            <person name="Penazola F."/>
            <person name="Carpinteyro-Ponce J."/>
            <person name="Nazario-Yepiz N."/>
            <person name="Abreu-Goodger C."/>
            <person name="Machado C.A."/>
            <person name="Markow T.A."/>
        </authorList>
    </citation>
    <scope>NUCLEOTIDE SEQUENCE [LARGE SCALE GENOMIC DNA]</scope>
</reference>
<accession>A0ABM1NNR8</accession>
<feature type="region of interest" description="Disordered" evidence="1">
    <location>
        <begin position="38"/>
        <end position="67"/>
    </location>
</feature>
<dbReference type="RefSeq" id="XP_017856604.1">
    <property type="nucleotide sequence ID" value="XM_018001115.1"/>
</dbReference>
<proteinExistence type="predicted"/>
<feature type="compositionally biased region" description="Polar residues" evidence="1">
    <location>
        <begin position="38"/>
        <end position="57"/>
    </location>
</feature>
<evidence type="ECO:0000313" key="3">
    <source>
        <dbReference type="RefSeq" id="XP_017856604.1"/>
    </source>
</evidence>
<sequence>MRRRQFDKCVKNTMGAKRVRMVHFGLESKCVPLKREANNSAKVQQMQQPNRKQQHPQSVKHAASPQANKELIVHWTRSERQNYEPIRLLPPW</sequence>
<evidence type="ECO:0000313" key="2">
    <source>
        <dbReference type="Proteomes" id="UP000694904"/>
    </source>
</evidence>
<organism evidence="2 3">
    <name type="scientific">Drosophila arizonae</name>
    <name type="common">Fruit fly</name>
    <dbReference type="NCBI Taxonomy" id="7263"/>
    <lineage>
        <taxon>Eukaryota</taxon>
        <taxon>Metazoa</taxon>
        <taxon>Ecdysozoa</taxon>
        <taxon>Arthropoda</taxon>
        <taxon>Hexapoda</taxon>
        <taxon>Insecta</taxon>
        <taxon>Pterygota</taxon>
        <taxon>Neoptera</taxon>
        <taxon>Endopterygota</taxon>
        <taxon>Diptera</taxon>
        <taxon>Brachycera</taxon>
        <taxon>Muscomorpha</taxon>
        <taxon>Ephydroidea</taxon>
        <taxon>Drosophilidae</taxon>
        <taxon>Drosophila</taxon>
    </lineage>
</organism>
<protein>
    <submittedName>
        <fullName evidence="3">Uncharacterized protein LOC108609342 isoform X1</fullName>
    </submittedName>
</protein>
<reference evidence="3" key="3">
    <citation type="submission" date="2025-08" db="UniProtKB">
        <authorList>
            <consortium name="RefSeq"/>
        </authorList>
    </citation>
    <scope>IDENTIFICATION</scope>
    <source>
        <tissue evidence="3">Whole organism</tissue>
    </source>
</reference>
<name>A0ABM1NNR8_DROAR</name>